<dbReference type="FunFam" id="3.40.1810.10:FF:000006">
    <property type="entry name" value="Agamous-like MADS-box protein AGL62"/>
    <property type="match status" value="1"/>
</dbReference>
<dbReference type="EMBL" id="PSQE01000004">
    <property type="protein sequence ID" value="RHN64670.1"/>
    <property type="molecule type" value="Genomic_DNA"/>
</dbReference>
<keyword evidence="4" id="KW-0804">Transcription</keyword>
<keyword evidence="2" id="KW-0805">Transcription regulation</keyword>
<reference evidence="10" key="5">
    <citation type="journal article" date="2018" name="Nat. Plants">
        <title>Whole-genome landscape of Medicago truncatula symbiotic genes.</title>
        <authorList>
            <person name="Pecrix Y."/>
            <person name="Gamas P."/>
            <person name="Carrere S."/>
        </authorList>
    </citation>
    <scope>NUCLEOTIDE SEQUENCE</scope>
    <source>
        <tissue evidence="10">Leaves</tissue>
    </source>
</reference>
<evidence type="ECO:0000256" key="3">
    <source>
        <dbReference type="ARBA" id="ARBA00023125"/>
    </source>
</evidence>
<comment type="subcellular location">
    <subcellularLocation>
        <location evidence="1">Nucleus</location>
    </subcellularLocation>
</comment>
<dbReference type="Proteomes" id="UP000002051">
    <property type="component" value="Chromosome 4"/>
</dbReference>
<keyword evidence="5" id="KW-0539">Nucleus</keyword>
<dbReference type="PRINTS" id="PR00404">
    <property type="entry name" value="MADSDOMAIN"/>
</dbReference>
<dbReference type="eggNOG" id="KOG0014">
    <property type="taxonomic scope" value="Eukaryota"/>
</dbReference>
<dbReference type="GO" id="GO:0000981">
    <property type="term" value="F:DNA-binding transcription factor activity, RNA polymerase II-specific"/>
    <property type="evidence" value="ECO:0000318"/>
    <property type="project" value="GO_Central"/>
</dbReference>
<evidence type="ECO:0000313" key="11">
    <source>
        <dbReference type="EnsemblPlants" id="AES92226"/>
    </source>
</evidence>
<reference evidence="8 12" key="1">
    <citation type="journal article" date="2011" name="Nature">
        <title>The Medicago genome provides insight into the evolution of rhizobial symbioses.</title>
        <authorList>
            <person name="Young N.D."/>
            <person name="Debelle F."/>
            <person name="Oldroyd G.E."/>
            <person name="Geurts R."/>
            <person name="Cannon S.B."/>
            <person name="Udvardi M.K."/>
            <person name="Benedito V.A."/>
            <person name="Mayer K.F."/>
            <person name="Gouzy J."/>
            <person name="Schoof H."/>
            <person name="Van de Peer Y."/>
            <person name="Proost S."/>
            <person name="Cook D.R."/>
            <person name="Meyers B.C."/>
            <person name="Spannagl M."/>
            <person name="Cheung F."/>
            <person name="De Mita S."/>
            <person name="Krishnakumar V."/>
            <person name="Gundlach H."/>
            <person name="Zhou S."/>
            <person name="Mudge J."/>
            <person name="Bharti A.K."/>
            <person name="Murray J.D."/>
            <person name="Naoumkina M.A."/>
            <person name="Rosen B."/>
            <person name="Silverstein K.A."/>
            <person name="Tang H."/>
            <person name="Rombauts S."/>
            <person name="Zhao P.X."/>
            <person name="Zhou P."/>
            <person name="Barbe V."/>
            <person name="Bardou P."/>
            <person name="Bechner M."/>
            <person name="Bellec A."/>
            <person name="Berger A."/>
            <person name="Berges H."/>
            <person name="Bidwell S."/>
            <person name="Bisseling T."/>
            <person name="Choisne N."/>
            <person name="Couloux A."/>
            <person name="Denny R."/>
            <person name="Deshpande S."/>
            <person name="Dai X."/>
            <person name="Doyle J.J."/>
            <person name="Dudez A.M."/>
            <person name="Farmer A.D."/>
            <person name="Fouteau S."/>
            <person name="Franken C."/>
            <person name="Gibelin C."/>
            <person name="Gish J."/>
            <person name="Goldstein S."/>
            <person name="Gonzalez A.J."/>
            <person name="Green P.J."/>
            <person name="Hallab A."/>
            <person name="Hartog M."/>
            <person name="Hua A."/>
            <person name="Humphray S.J."/>
            <person name="Jeong D.H."/>
            <person name="Jing Y."/>
            <person name="Jocker A."/>
            <person name="Kenton S.M."/>
            <person name="Kim D.J."/>
            <person name="Klee K."/>
            <person name="Lai H."/>
            <person name="Lang C."/>
            <person name="Lin S."/>
            <person name="Macmil S.L."/>
            <person name="Magdelenat G."/>
            <person name="Matthews L."/>
            <person name="McCorrison J."/>
            <person name="Monaghan E.L."/>
            <person name="Mun J.H."/>
            <person name="Najar F.Z."/>
            <person name="Nicholson C."/>
            <person name="Noirot C."/>
            <person name="O'Bleness M."/>
            <person name="Paule C.R."/>
            <person name="Poulain J."/>
            <person name="Prion F."/>
            <person name="Qin B."/>
            <person name="Qu C."/>
            <person name="Retzel E.F."/>
            <person name="Riddle C."/>
            <person name="Sallet E."/>
            <person name="Samain S."/>
            <person name="Samson N."/>
            <person name="Sanders I."/>
            <person name="Saurat O."/>
            <person name="Scarpelli C."/>
            <person name="Schiex T."/>
            <person name="Segurens B."/>
            <person name="Severin A.J."/>
            <person name="Sherrier D.J."/>
            <person name="Shi R."/>
            <person name="Sims S."/>
            <person name="Singer S.R."/>
            <person name="Sinharoy S."/>
            <person name="Sterck L."/>
            <person name="Viollet A."/>
            <person name="Wang B.B."/>
            <person name="Wang K."/>
            <person name="Wang M."/>
            <person name="Wang X."/>
            <person name="Warfsmann J."/>
            <person name="Weissenbach J."/>
            <person name="White D.D."/>
            <person name="White J.D."/>
            <person name="Wiley G.B."/>
            <person name="Wincker P."/>
            <person name="Xing Y."/>
            <person name="Yang L."/>
            <person name="Yao Z."/>
            <person name="Ying F."/>
            <person name="Zhai J."/>
            <person name="Zhou L."/>
            <person name="Zuber A."/>
            <person name="Denarie J."/>
            <person name="Dixon R.A."/>
            <person name="May G.D."/>
            <person name="Schwartz D.C."/>
            <person name="Rogers J."/>
            <person name="Quetier F."/>
            <person name="Town C.D."/>
            <person name="Roe B.A."/>
        </authorList>
    </citation>
    <scope>NUCLEOTIDE SEQUENCE [LARGE SCALE GENOMIC DNA]</scope>
    <source>
        <strain evidence="8">A17</strain>
        <strain evidence="11 12">cv. Jemalong A17</strain>
    </source>
</reference>
<dbReference type="EMBL" id="CM001220">
    <property type="protein sequence ID" value="AES92226.2"/>
    <property type="molecule type" value="Genomic_DNA"/>
</dbReference>
<dbReference type="OrthoDB" id="1896642at2759"/>
<dbReference type="Gramene" id="rna27510">
    <property type="protein sequence ID" value="RHN64670.1"/>
    <property type="gene ID" value="gene27510"/>
</dbReference>
<dbReference type="GO" id="GO:0046983">
    <property type="term" value="F:protein dimerization activity"/>
    <property type="evidence" value="ECO:0007669"/>
    <property type="project" value="InterPro"/>
</dbReference>
<dbReference type="Gene3D" id="3.40.1810.10">
    <property type="entry name" value="Transcription factor, MADS-box"/>
    <property type="match status" value="1"/>
</dbReference>
<dbReference type="Pfam" id="PF00319">
    <property type="entry name" value="SRF-TF"/>
    <property type="match status" value="1"/>
</dbReference>
<evidence type="ECO:0000256" key="4">
    <source>
        <dbReference type="ARBA" id="ARBA00023163"/>
    </source>
</evidence>
<feature type="domain" description="MADS-box" evidence="7">
    <location>
        <begin position="11"/>
        <end position="71"/>
    </location>
</feature>
<evidence type="ECO:0000313" key="10">
    <source>
        <dbReference type="EMBL" id="RHN64670.1"/>
    </source>
</evidence>
<reference evidence="11" key="4">
    <citation type="submission" date="2015-04" db="UniProtKB">
        <authorList>
            <consortium name="EnsemblPlants"/>
        </authorList>
    </citation>
    <scope>IDENTIFICATION</scope>
    <source>
        <strain evidence="11">cv. Jemalong A17</strain>
    </source>
</reference>
<evidence type="ECO:0000313" key="9">
    <source>
        <dbReference type="EMBL" id="AFK42336.1"/>
    </source>
</evidence>
<dbReference type="SUPFAM" id="SSF55455">
    <property type="entry name" value="SRF-like"/>
    <property type="match status" value="1"/>
</dbReference>
<evidence type="ECO:0000313" key="12">
    <source>
        <dbReference type="Proteomes" id="UP000002051"/>
    </source>
</evidence>
<dbReference type="Proteomes" id="UP000265566">
    <property type="component" value="Chromosome 4"/>
</dbReference>
<sequence>MDMVNQRKKNMGRKKIEIKKVEKESQKQVTFSKRRQGLFRKASELCVLCDVHAAIIVFSPGDKLFCFGQPDTYSVLNSYIKGTTEFEDSKVAENFLTYQDYNRQYVEAQKMLEMEKKKLEDVQNLAKIFNKGGDWWNDSIDDMRWNDSIDDMSSDQLEQFMISIYELRRKLVERADELVMKQSAMP</sequence>
<dbReference type="PANTHER" id="PTHR11945">
    <property type="entry name" value="MADS BOX PROTEIN"/>
    <property type="match status" value="1"/>
</dbReference>
<dbReference type="STRING" id="3880.G7JTA2"/>
<dbReference type="InterPro" id="IPR036879">
    <property type="entry name" value="TF_MADSbox_sf"/>
</dbReference>
<dbReference type="PROSITE" id="PS50066">
    <property type="entry name" value="MADS_BOX_2"/>
    <property type="match status" value="1"/>
</dbReference>
<accession>I3SPZ4</accession>
<dbReference type="GO" id="GO:0006357">
    <property type="term" value="P:regulation of transcription by RNA polymerase II"/>
    <property type="evidence" value="ECO:0000318"/>
    <property type="project" value="GO_Central"/>
</dbReference>
<accession>G7JTA2</accession>
<feature type="coiled-coil region" evidence="6">
    <location>
        <begin position="98"/>
        <end position="125"/>
    </location>
</feature>
<dbReference type="EnsemblPlants" id="AES92226">
    <property type="protein sequence ID" value="AES92226"/>
    <property type="gene ID" value="MTR_4g127140"/>
</dbReference>
<protein>
    <submittedName>
        <fullName evidence="8">MADS-box transcription factor family protein</fullName>
    </submittedName>
    <submittedName>
        <fullName evidence="10">Putative transcription factor MADS-type1 family</fullName>
    </submittedName>
</protein>
<dbReference type="EMBL" id="BT142542">
    <property type="protein sequence ID" value="AFK42336.1"/>
    <property type="molecule type" value="mRNA"/>
</dbReference>
<dbReference type="PANTHER" id="PTHR11945:SF762">
    <property type="entry name" value="AGAMOUS-LIKE MADS-BOX PROTEIN AGL62"/>
    <property type="match status" value="1"/>
</dbReference>
<evidence type="ECO:0000256" key="1">
    <source>
        <dbReference type="ARBA" id="ARBA00004123"/>
    </source>
</evidence>
<reference evidence="9" key="2">
    <citation type="submission" date="2012-05" db="EMBL/GenBank/DDBJ databases">
        <authorList>
            <person name="Krishnakumar V."/>
            <person name="Cheung F."/>
            <person name="Xiao Y."/>
            <person name="Chan A."/>
            <person name="Moskal W.A."/>
            <person name="Town C.D."/>
        </authorList>
    </citation>
    <scope>NUCLEOTIDE SEQUENCE</scope>
</reference>
<dbReference type="GO" id="GO:0005634">
    <property type="term" value="C:nucleus"/>
    <property type="evidence" value="ECO:0007669"/>
    <property type="project" value="UniProtKB-SubCell"/>
</dbReference>
<accession>A0A0C3X7K4</accession>
<dbReference type="SMART" id="SM00432">
    <property type="entry name" value="MADS"/>
    <property type="match status" value="1"/>
</dbReference>
<dbReference type="KEGG" id="mtr:11424700"/>
<evidence type="ECO:0000256" key="6">
    <source>
        <dbReference type="SAM" id="Coils"/>
    </source>
</evidence>
<dbReference type="PaxDb" id="3880-AES92226"/>
<keyword evidence="3" id="KW-0238">DNA-binding</keyword>
<reference evidence="8 12" key="3">
    <citation type="journal article" date="2014" name="BMC Genomics">
        <title>An improved genome release (version Mt4.0) for the model legume Medicago truncatula.</title>
        <authorList>
            <person name="Tang H."/>
            <person name="Krishnakumar V."/>
            <person name="Bidwell S."/>
            <person name="Rosen B."/>
            <person name="Chan A."/>
            <person name="Zhou S."/>
            <person name="Gentzbittel L."/>
            <person name="Childs K.L."/>
            <person name="Yandell M."/>
            <person name="Gundlach H."/>
            <person name="Mayer K.F."/>
            <person name="Schwartz D.C."/>
            <person name="Town C.D."/>
        </authorList>
    </citation>
    <scope>GENOME REANNOTATION</scope>
    <source>
        <strain evidence="11 12">cv. Jemalong A17</strain>
    </source>
</reference>
<proteinExistence type="evidence at transcript level"/>
<dbReference type="HOGENOM" id="CLU_053053_5_3_1"/>
<keyword evidence="12" id="KW-1185">Reference proteome</keyword>
<name>G7JTA2_MEDTR</name>
<keyword evidence="6" id="KW-0175">Coiled coil</keyword>
<evidence type="ECO:0000256" key="5">
    <source>
        <dbReference type="ARBA" id="ARBA00023242"/>
    </source>
</evidence>
<evidence type="ECO:0000259" key="7">
    <source>
        <dbReference type="PROSITE" id="PS50066"/>
    </source>
</evidence>
<gene>
    <name evidence="11" type="primary">11424700</name>
    <name evidence="8" type="ordered locus">MTR_4g127140</name>
    <name evidence="10" type="ORF">MtrunA17_Chr4g0071601</name>
</gene>
<dbReference type="InterPro" id="IPR002100">
    <property type="entry name" value="TF_MADSbox"/>
</dbReference>
<dbReference type="GO" id="GO:0000978">
    <property type="term" value="F:RNA polymerase II cis-regulatory region sequence-specific DNA binding"/>
    <property type="evidence" value="ECO:0000318"/>
    <property type="project" value="GO_Central"/>
</dbReference>
<dbReference type="AlphaFoldDB" id="G7JTA2"/>
<organism evidence="8 12">
    <name type="scientific">Medicago truncatula</name>
    <name type="common">Barrel medic</name>
    <name type="synonym">Medicago tribuloides</name>
    <dbReference type="NCBI Taxonomy" id="3880"/>
    <lineage>
        <taxon>Eukaryota</taxon>
        <taxon>Viridiplantae</taxon>
        <taxon>Streptophyta</taxon>
        <taxon>Embryophyta</taxon>
        <taxon>Tracheophyta</taxon>
        <taxon>Spermatophyta</taxon>
        <taxon>Magnoliopsida</taxon>
        <taxon>eudicotyledons</taxon>
        <taxon>Gunneridae</taxon>
        <taxon>Pentapetalae</taxon>
        <taxon>rosids</taxon>
        <taxon>fabids</taxon>
        <taxon>Fabales</taxon>
        <taxon>Fabaceae</taxon>
        <taxon>Papilionoideae</taxon>
        <taxon>50 kb inversion clade</taxon>
        <taxon>NPAAA clade</taxon>
        <taxon>Hologalegina</taxon>
        <taxon>IRL clade</taxon>
        <taxon>Trifolieae</taxon>
        <taxon>Medicago</taxon>
    </lineage>
</organism>
<evidence type="ECO:0000313" key="8">
    <source>
        <dbReference type="EMBL" id="AES92226.2"/>
    </source>
</evidence>
<evidence type="ECO:0000256" key="2">
    <source>
        <dbReference type="ARBA" id="ARBA00023015"/>
    </source>
</evidence>